<protein>
    <submittedName>
        <fullName evidence="2">Uncharacterized protein</fullName>
    </submittedName>
</protein>
<comment type="caution">
    <text evidence="2">The sequence shown here is derived from an EMBL/GenBank/DDBJ whole genome shotgun (WGS) entry which is preliminary data.</text>
</comment>
<sequence length="83" mass="8831">MRTILILASAALTSAAFTGLAAADDRLHLTPPLYRDQARPAQQIRAIHDLTTTPQPVAAPATVGRTVSSLRRPMVQASVEASR</sequence>
<feature type="signal peptide" evidence="1">
    <location>
        <begin position="1"/>
        <end position="23"/>
    </location>
</feature>
<evidence type="ECO:0000313" key="3">
    <source>
        <dbReference type="Proteomes" id="UP001549119"/>
    </source>
</evidence>
<dbReference type="RefSeq" id="WP_012318887.1">
    <property type="nucleotide sequence ID" value="NZ_BJXP01000057.1"/>
</dbReference>
<feature type="chain" id="PRO_5045689429" evidence="1">
    <location>
        <begin position="24"/>
        <end position="83"/>
    </location>
</feature>
<organism evidence="2 3">
    <name type="scientific">Methylobacterium radiotolerans</name>
    <dbReference type="NCBI Taxonomy" id="31998"/>
    <lineage>
        <taxon>Bacteria</taxon>
        <taxon>Pseudomonadati</taxon>
        <taxon>Pseudomonadota</taxon>
        <taxon>Alphaproteobacteria</taxon>
        <taxon>Hyphomicrobiales</taxon>
        <taxon>Methylobacteriaceae</taxon>
        <taxon>Methylobacterium</taxon>
    </lineage>
</organism>
<accession>A0ABV2NQK1</accession>
<reference evidence="2 3" key="1">
    <citation type="submission" date="2024-06" db="EMBL/GenBank/DDBJ databases">
        <title>Genomics of switchgrass bacterial isolates.</title>
        <authorList>
            <person name="Shade A."/>
        </authorList>
    </citation>
    <scope>NUCLEOTIDE SEQUENCE [LARGE SCALE GENOMIC DNA]</scope>
    <source>
        <strain evidence="2 3">PvP084</strain>
    </source>
</reference>
<gene>
    <name evidence="2" type="ORF">ABIC20_006111</name>
</gene>
<dbReference type="EMBL" id="JBEPNW010000002">
    <property type="protein sequence ID" value="MET3868802.1"/>
    <property type="molecule type" value="Genomic_DNA"/>
</dbReference>
<dbReference type="GeneID" id="6137937"/>
<keyword evidence="3" id="KW-1185">Reference proteome</keyword>
<evidence type="ECO:0000313" key="2">
    <source>
        <dbReference type="EMBL" id="MET3868802.1"/>
    </source>
</evidence>
<dbReference type="Proteomes" id="UP001549119">
    <property type="component" value="Unassembled WGS sequence"/>
</dbReference>
<evidence type="ECO:0000256" key="1">
    <source>
        <dbReference type="SAM" id="SignalP"/>
    </source>
</evidence>
<name>A0ABV2NQK1_9HYPH</name>
<keyword evidence="1" id="KW-0732">Signal</keyword>
<proteinExistence type="predicted"/>